<dbReference type="InterPro" id="IPR016181">
    <property type="entry name" value="Acyl_CoA_acyltransferase"/>
</dbReference>
<comment type="caution">
    <text evidence="1">The sequence shown here is derived from an EMBL/GenBank/DDBJ whole genome shotgun (WGS) entry which is preliminary data.</text>
</comment>
<keyword evidence="2" id="KW-1185">Reference proteome</keyword>
<dbReference type="InterPro" id="IPR022484">
    <property type="entry name" value="PEP-CTERM/exosrtase_acylTfrase"/>
</dbReference>
<evidence type="ECO:0000313" key="2">
    <source>
        <dbReference type="Proteomes" id="UP001231616"/>
    </source>
</evidence>
<dbReference type="Proteomes" id="UP001231616">
    <property type="component" value="Unassembled WGS sequence"/>
</dbReference>
<dbReference type="EMBL" id="JAUZVZ010000011">
    <property type="protein sequence ID" value="MDP4536348.1"/>
    <property type="molecule type" value="Genomic_DNA"/>
</dbReference>
<keyword evidence="1" id="KW-0012">Acyltransferase</keyword>
<keyword evidence="1" id="KW-0808">Transferase</keyword>
<sequence length="256" mass="30044">MRGRFINNFFDYFELVFADSPALKREVYKIRYQVYCEELGYEDVTQFKQPLERDPFDTHAQHFLIRHRRSGLCAGTARCVLPFDEFAHKQRLPSEVFCQNALNEQIITPIGLRRGDYSEVSRIAIRAEFRRRITLDQHAYLDHQTYNFSQDELKSFSHIATCLYFALAAYFSQQDSIQYLIAMMEPRLMKHLNRTGIYFQSAGDMIDYHGIRMPFILYKDDLIANIKPLFKPFFDHVSEQVAAELNAAEPLALEIA</sequence>
<name>A0ABT9GZG7_9GAMM</name>
<dbReference type="Pfam" id="PF13444">
    <property type="entry name" value="Acetyltransf_5"/>
    <property type="match status" value="1"/>
</dbReference>
<dbReference type="SUPFAM" id="SSF55729">
    <property type="entry name" value="Acyl-CoA N-acyltransferases (Nat)"/>
    <property type="match status" value="1"/>
</dbReference>
<dbReference type="GO" id="GO:0016746">
    <property type="term" value="F:acyltransferase activity"/>
    <property type="evidence" value="ECO:0007669"/>
    <property type="project" value="UniProtKB-KW"/>
</dbReference>
<gene>
    <name evidence="1" type="ORF">Q3O60_09115</name>
</gene>
<dbReference type="NCBIfam" id="TIGR03694">
    <property type="entry name" value="exosort_acyl"/>
    <property type="match status" value="1"/>
</dbReference>
<accession>A0ABT9GZG7</accession>
<reference evidence="1 2" key="1">
    <citation type="submission" date="2023-08" db="EMBL/GenBank/DDBJ databases">
        <authorList>
            <person name="Joshi A."/>
            <person name="Thite S."/>
        </authorList>
    </citation>
    <scope>NUCLEOTIDE SEQUENCE [LARGE SCALE GENOMIC DNA]</scope>
    <source>
        <strain evidence="1 2">AC40</strain>
    </source>
</reference>
<proteinExistence type="predicted"/>
<evidence type="ECO:0000313" key="1">
    <source>
        <dbReference type="EMBL" id="MDP4536348.1"/>
    </source>
</evidence>
<dbReference type="Gene3D" id="3.40.630.30">
    <property type="match status" value="1"/>
</dbReference>
<dbReference type="RefSeq" id="WP_305893614.1">
    <property type="nucleotide sequence ID" value="NZ_JAUZVZ010000011.1"/>
</dbReference>
<organism evidence="1 2">
    <name type="scientific">Alkalimonas collagenimarina</name>
    <dbReference type="NCBI Taxonomy" id="400390"/>
    <lineage>
        <taxon>Bacteria</taxon>
        <taxon>Pseudomonadati</taxon>
        <taxon>Pseudomonadota</taxon>
        <taxon>Gammaproteobacteria</taxon>
        <taxon>Alkalimonas</taxon>
    </lineage>
</organism>
<protein>
    <submittedName>
        <fullName evidence="1">PEP-CTERM/exosortase system-associated acyltransferase</fullName>
    </submittedName>
</protein>